<dbReference type="SUPFAM" id="SSF49303">
    <property type="entry name" value="beta-Galactosidase/glucuronidase domain"/>
    <property type="match status" value="1"/>
</dbReference>
<evidence type="ECO:0000313" key="6">
    <source>
        <dbReference type="EMBL" id="MBD1388769.1"/>
    </source>
</evidence>
<name>A0A8J6UDX4_9GAMM</name>
<evidence type="ECO:0000256" key="2">
    <source>
        <dbReference type="ARBA" id="ARBA00022801"/>
    </source>
</evidence>
<dbReference type="PRINTS" id="PR00132">
    <property type="entry name" value="GLHYDRLASE2"/>
</dbReference>
<dbReference type="InterPro" id="IPR032311">
    <property type="entry name" value="DUF4982"/>
</dbReference>
<keyword evidence="4" id="KW-0732">Signal</keyword>
<dbReference type="RefSeq" id="WP_191143880.1">
    <property type="nucleotide sequence ID" value="NZ_JACXAF010000005.1"/>
</dbReference>
<proteinExistence type="inferred from homology"/>
<dbReference type="InterPro" id="IPR051913">
    <property type="entry name" value="GH2_Domain-Containing"/>
</dbReference>
<comment type="caution">
    <text evidence="6">The sequence shown here is derived from an EMBL/GenBank/DDBJ whole genome shotgun (WGS) entry which is preliminary data.</text>
</comment>
<dbReference type="AlphaFoldDB" id="A0A8J6UDX4"/>
<dbReference type="InterPro" id="IPR013783">
    <property type="entry name" value="Ig-like_fold"/>
</dbReference>
<evidence type="ECO:0000313" key="7">
    <source>
        <dbReference type="Proteomes" id="UP000638014"/>
    </source>
</evidence>
<dbReference type="PROSITE" id="PS51257">
    <property type="entry name" value="PROKAR_LIPOPROTEIN"/>
    <property type="match status" value="1"/>
</dbReference>
<reference evidence="6" key="1">
    <citation type="submission" date="2020-09" db="EMBL/GenBank/DDBJ databases">
        <title>A novel bacterium of genus Neiella, isolated from South China Sea.</title>
        <authorList>
            <person name="Huang H."/>
            <person name="Mo K."/>
            <person name="Hu Y."/>
        </authorList>
    </citation>
    <scope>NUCLEOTIDE SEQUENCE</scope>
    <source>
        <strain evidence="6">HB171785</strain>
    </source>
</reference>
<dbReference type="InterPro" id="IPR006103">
    <property type="entry name" value="Glyco_hydro_2_cat"/>
</dbReference>
<dbReference type="InterPro" id="IPR054593">
    <property type="entry name" value="Beta-mannosidase-like_N2"/>
</dbReference>
<dbReference type="PROSITE" id="PS51175">
    <property type="entry name" value="CBM6"/>
    <property type="match status" value="1"/>
</dbReference>
<dbReference type="Pfam" id="PF00703">
    <property type="entry name" value="Glyco_hydro_2"/>
    <property type="match status" value="1"/>
</dbReference>
<evidence type="ECO:0000259" key="5">
    <source>
        <dbReference type="PROSITE" id="PS51175"/>
    </source>
</evidence>
<evidence type="ECO:0000256" key="1">
    <source>
        <dbReference type="ARBA" id="ARBA00007401"/>
    </source>
</evidence>
<dbReference type="InterPro" id="IPR017853">
    <property type="entry name" value="GH"/>
</dbReference>
<dbReference type="Pfam" id="PF02836">
    <property type="entry name" value="Glyco_hydro_2_C"/>
    <property type="match status" value="1"/>
</dbReference>
<comment type="similarity">
    <text evidence="1">Belongs to the glycosyl hydrolase 2 family.</text>
</comment>
<dbReference type="PANTHER" id="PTHR42732">
    <property type="entry name" value="BETA-GALACTOSIDASE"/>
    <property type="match status" value="1"/>
</dbReference>
<protein>
    <submittedName>
        <fullName evidence="6">DUF4982 domain-containing protein</fullName>
    </submittedName>
</protein>
<dbReference type="GO" id="GO:0030246">
    <property type="term" value="F:carbohydrate binding"/>
    <property type="evidence" value="ECO:0007669"/>
    <property type="project" value="InterPro"/>
</dbReference>
<dbReference type="Gene3D" id="2.60.120.260">
    <property type="entry name" value="Galactose-binding domain-like"/>
    <property type="match status" value="2"/>
</dbReference>
<dbReference type="EMBL" id="JACXAF010000005">
    <property type="protein sequence ID" value="MBD1388769.1"/>
    <property type="molecule type" value="Genomic_DNA"/>
</dbReference>
<dbReference type="Pfam" id="PF16355">
    <property type="entry name" value="DUF4982"/>
    <property type="match status" value="1"/>
</dbReference>
<dbReference type="InterPro" id="IPR006102">
    <property type="entry name" value="Ig-like_GH2"/>
</dbReference>
<evidence type="ECO:0000256" key="4">
    <source>
        <dbReference type="SAM" id="SignalP"/>
    </source>
</evidence>
<dbReference type="Gene3D" id="3.20.20.80">
    <property type="entry name" value="Glycosidases"/>
    <property type="match status" value="1"/>
</dbReference>
<dbReference type="Gene3D" id="2.60.40.10">
    <property type="entry name" value="Immunoglobulins"/>
    <property type="match status" value="3"/>
</dbReference>
<dbReference type="InterPro" id="IPR036156">
    <property type="entry name" value="Beta-gal/glucu_dom_sf"/>
</dbReference>
<keyword evidence="7" id="KW-1185">Reference proteome</keyword>
<keyword evidence="3" id="KW-0326">Glycosidase</keyword>
<accession>A0A8J6UDX4</accession>
<dbReference type="SUPFAM" id="SSF49785">
    <property type="entry name" value="Galactose-binding domain-like"/>
    <property type="match status" value="2"/>
</dbReference>
<organism evidence="6 7">
    <name type="scientific">Neiella litorisoli</name>
    <dbReference type="NCBI Taxonomy" id="2771431"/>
    <lineage>
        <taxon>Bacteria</taxon>
        <taxon>Pseudomonadati</taxon>
        <taxon>Pseudomonadota</taxon>
        <taxon>Gammaproteobacteria</taxon>
        <taxon>Alteromonadales</taxon>
        <taxon>Echinimonadaceae</taxon>
        <taxon>Neiella</taxon>
    </lineage>
</organism>
<feature type="domain" description="CBM6" evidence="5">
    <location>
        <begin position="908"/>
        <end position="1032"/>
    </location>
</feature>
<dbReference type="GO" id="GO:0005975">
    <property type="term" value="P:carbohydrate metabolic process"/>
    <property type="evidence" value="ECO:0007669"/>
    <property type="project" value="InterPro"/>
</dbReference>
<dbReference type="InterPro" id="IPR008979">
    <property type="entry name" value="Galactose-bd-like_sf"/>
</dbReference>
<feature type="chain" id="PRO_5035145380" evidence="4">
    <location>
        <begin position="33"/>
        <end position="1032"/>
    </location>
</feature>
<keyword evidence="2" id="KW-0378">Hydrolase</keyword>
<dbReference type="GO" id="GO:0004553">
    <property type="term" value="F:hydrolase activity, hydrolyzing O-glycosyl compounds"/>
    <property type="evidence" value="ECO:0007669"/>
    <property type="project" value="InterPro"/>
</dbReference>
<dbReference type="SUPFAM" id="SSF51445">
    <property type="entry name" value="(Trans)glycosidases"/>
    <property type="match status" value="1"/>
</dbReference>
<feature type="signal peptide" evidence="4">
    <location>
        <begin position="1"/>
        <end position="32"/>
    </location>
</feature>
<dbReference type="InterPro" id="IPR006101">
    <property type="entry name" value="Glyco_hydro_2"/>
</dbReference>
<dbReference type="InterPro" id="IPR005084">
    <property type="entry name" value="CBM6"/>
</dbReference>
<dbReference type="PANTHER" id="PTHR42732:SF1">
    <property type="entry name" value="BETA-MANNOSIDASE"/>
    <property type="match status" value="1"/>
</dbReference>
<dbReference type="Proteomes" id="UP000638014">
    <property type="component" value="Unassembled WGS sequence"/>
</dbReference>
<dbReference type="Pfam" id="PF22666">
    <property type="entry name" value="Glyco_hydro_2_N2"/>
    <property type="match status" value="1"/>
</dbReference>
<gene>
    <name evidence="6" type="ORF">IC617_04960</name>
</gene>
<sequence length="1032" mass="117050">MKSAQTTRLFYPLAALLMVFMACLWVTTEAQASPASDVRQQINFNHDWKFKLGDDAAYQTKQHNDSGWTVLDVPHDYIYEEGVSENGAQKQFGGYHGGGLAWYRKHFAFDNKWQGKQVFLVFDGVYMNSEVWLNGQYLGKRPYGYIGFQYDITKHLNSDNNVISLRVDNALQPSARWYHPGGIYAPVKLVVVDPVHIKQNSLFIHTPVVGAKTQVQTSFELSQAVKQAEQYDVRYKVTDQQGAEVAAGRSTLAQLNQDGKYGFNVELLNPTRWNPHDAYLYNLSVELLHKGKVIDADNSNFGVREIAWKTDTGFWINGNNVKIQGVAEHYEGGPVGGAWTKPLLRWKLQLLKDMGVNAIRVGHNPYPPMFYDLCDELGLMVMDEVFDGWTQKARHDYGAYHFDEWWKTDLEEWVTRNRNHPSIIIYSVGNETHGDIAPELVKAVKEFDPTRLVTSGSTNKEGMDVIGINGGSENVSFFERRFDRPFISTEAPHTWQTRGYYRTQTWWRDGPRKDTFELPSLTDNEIFFYEWQDPKDWLNQKQHLNSSYDNATVRISARKNWEMARDLPHHSGHFRWTGFDYHGEAGLAHGGWPFIAFMGGALDLAGFKKDLFHFYRSQWLTEPSLHILPSWTHPTMAKGTEIPVWVYSNLDEVELFLNGKSLGRDKPGLKAEEMQCEWLVPWQPGTLTAIGYKNGEKVLEQTLNTAGAPVALKHQVETFEAEAGFDRAKVITSEAVDQSNEFYPYASHNVYYHFTDGVKVKALENGSPVEHANRVHAGYRPLFMGKTRAFVEVKYPQAAEYAFVGAIVGDEALRLSDQASIDVQVVPLTDRALYQKQKVDVFYAINDAYSTKMQRYSKPFTVKNGDTVYARVVVEGKVVLTMQQNFGDGAGLFWGDENSANMWIGRGISIQGEAAEFTGGEAVTNAHGVHGGGYSTFNNQEGKLYWYHENDGDEGVYTAEIRYTHNDPKSKRPLAIYINNELANTVEFESTGSWDSKWGATKVKFTLVKGANNIEFRTMGESGPNIDQFTLD</sequence>
<evidence type="ECO:0000256" key="3">
    <source>
        <dbReference type="ARBA" id="ARBA00023295"/>
    </source>
</evidence>